<dbReference type="InterPro" id="IPR000195">
    <property type="entry name" value="Rab-GAP-TBC_dom"/>
</dbReference>
<evidence type="ECO:0000256" key="1">
    <source>
        <dbReference type="ARBA" id="ARBA00022857"/>
    </source>
</evidence>
<dbReference type="InterPro" id="IPR036393">
    <property type="entry name" value="AceGlu_kinase-like_sf"/>
</dbReference>
<evidence type="ECO:0000313" key="3">
    <source>
        <dbReference type="EMBL" id="CAH1440598.1"/>
    </source>
</evidence>
<dbReference type="SUPFAM" id="SSF55021">
    <property type="entry name" value="ACT-like"/>
    <property type="match status" value="1"/>
</dbReference>
<dbReference type="Gene3D" id="3.40.1160.10">
    <property type="entry name" value="Acetylglutamate kinase-like"/>
    <property type="match status" value="1"/>
</dbReference>
<dbReference type="PANTHER" id="PTHR43070:SF5">
    <property type="entry name" value="HOMOSERINE DEHYDROGENASE"/>
    <property type="match status" value="1"/>
</dbReference>
<dbReference type="AlphaFoldDB" id="A0AAU9NS62"/>
<keyword evidence="4" id="KW-1185">Reference proteome</keyword>
<reference evidence="3 4" key="1">
    <citation type="submission" date="2022-01" db="EMBL/GenBank/DDBJ databases">
        <authorList>
            <person name="Xiong W."/>
            <person name="Schranz E."/>
        </authorList>
    </citation>
    <scope>NUCLEOTIDE SEQUENCE [LARGE SCALE GENOMIC DNA]</scope>
</reference>
<evidence type="ECO:0000259" key="2">
    <source>
        <dbReference type="PROSITE" id="PS50086"/>
    </source>
</evidence>
<dbReference type="SUPFAM" id="SSF53633">
    <property type="entry name" value="Carbamate kinase-like"/>
    <property type="match status" value="1"/>
</dbReference>
<dbReference type="InterPro" id="IPR011147">
    <property type="entry name" value="Bifunc_Aspkin/hSer_DH"/>
</dbReference>
<keyword evidence="1" id="KW-0521">NADP</keyword>
<dbReference type="SUPFAM" id="SSF47923">
    <property type="entry name" value="Ypt/Rab-GAP domain of gyp1p"/>
    <property type="match status" value="1"/>
</dbReference>
<dbReference type="Proteomes" id="UP001157418">
    <property type="component" value="Unassembled WGS sequence"/>
</dbReference>
<dbReference type="GO" id="GO:0004412">
    <property type="term" value="F:homoserine dehydrogenase activity"/>
    <property type="evidence" value="ECO:0007669"/>
    <property type="project" value="InterPro"/>
</dbReference>
<comment type="caution">
    <text evidence="3">The sequence shown here is derived from an EMBL/GenBank/DDBJ whole genome shotgun (WGS) entry which is preliminary data.</text>
</comment>
<gene>
    <name evidence="3" type="ORF">LVIROSA_LOCUS26722</name>
</gene>
<evidence type="ECO:0000313" key="4">
    <source>
        <dbReference type="Proteomes" id="UP001157418"/>
    </source>
</evidence>
<dbReference type="InterPro" id="IPR045865">
    <property type="entry name" value="ACT-like_dom_sf"/>
</dbReference>
<sequence>MDRTHPSSIHRPSPPISTPVAALLSDRRHPVTRRPPTCTIHATSEQSYFGANVLHPRTIILVMRYDIPIVIRNIFNLSAHGTKISRSPVNEVNDVNEVNETEDKKNLMKYIKGTGMAGVLGTSSAIFGAVKDVGANFIMISQGVDPSIRPEVWEFLLGCYSLSSTTDYRRRLRTARSLK</sequence>
<proteinExistence type="predicted"/>
<dbReference type="GO" id="GO:0009090">
    <property type="term" value="P:homoserine biosynthetic process"/>
    <property type="evidence" value="ECO:0007669"/>
    <property type="project" value="TreeGrafter"/>
</dbReference>
<dbReference type="PROSITE" id="PS50086">
    <property type="entry name" value="TBC_RABGAP"/>
    <property type="match status" value="1"/>
</dbReference>
<dbReference type="PANTHER" id="PTHR43070">
    <property type="match status" value="1"/>
</dbReference>
<organism evidence="3 4">
    <name type="scientific">Lactuca virosa</name>
    <dbReference type="NCBI Taxonomy" id="75947"/>
    <lineage>
        <taxon>Eukaryota</taxon>
        <taxon>Viridiplantae</taxon>
        <taxon>Streptophyta</taxon>
        <taxon>Embryophyta</taxon>
        <taxon>Tracheophyta</taxon>
        <taxon>Spermatophyta</taxon>
        <taxon>Magnoliopsida</taxon>
        <taxon>eudicotyledons</taxon>
        <taxon>Gunneridae</taxon>
        <taxon>Pentapetalae</taxon>
        <taxon>asterids</taxon>
        <taxon>campanulids</taxon>
        <taxon>Asterales</taxon>
        <taxon>Asteraceae</taxon>
        <taxon>Cichorioideae</taxon>
        <taxon>Cichorieae</taxon>
        <taxon>Lactucinae</taxon>
        <taxon>Lactuca</taxon>
    </lineage>
</organism>
<protein>
    <recommendedName>
        <fullName evidence="2">Rab-GAP TBC domain-containing protein</fullName>
    </recommendedName>
</protein>
<accession>A0AAU9NS62</accession>
<dbReference type="GO" id="GO:0009067">
    <property type="term" value="P:aspartate family amino acid biosynthetic process"/>
    <property type="evidence" value="ECO:0007669"/>
    <property type="project" value="InterPro"/>
</dbReference>
<dbReference type="EMBL" id="CAKMRJ010005412">
    <property type="protein sequence ID" value="CAH1440598.1"/>
    <property type="molecule type" value="Genomic_DNA"/>
</dbReference>
<feature type="domain" description="Rab-GAP TBC" evidence="2">
    <location>
        <begin position="143"/>
        <end position="179"/>
    </location>
</feature>
<dbReference type="InterPro" id="IPR035969">
    <property type="entry name" value="Rab-GAP_TBC_sf"/>
</dbReference>
<name>A0AAU9NS62_9ASTR</name>